<dbReference type="Gene3D" id="2.60.40.1760">
    <property type="entry name" value="glycosyl hydrolase (family 31)"/>
    <property type="match status" value="2"/>
</dbReference>
<dbReference type="Proteomes" id="UP000235826">
    <property type="component" value="Chromosome"/>
</dbReference>
<dbReference type="Gene3D" id="3.20.20.80">
    <property type="entry name" value="Glycosidases"/>
    <property type="match status" value="1"/>
</dbReference>
<dbReference type="InterPro" id="IPR013780">
    <property type="entry name" value="Glyco_hydro_b"/>
</dbReference>
<dbReference type="PANTHER" id="PTHR43863">
    <property type="entry name" value="HYDROLASE, PUTATIVE (AFU_ORTHOLOGUE AFUA_1G03140)-RELATED"/>
    <property type="match status" value="1"/>
</dbReference>
<dbReference type="InterPro" id="IPR011013">
    <property type="entry name" value="Gal_mutarotase_sf_dom"/>
</dbReference>
<dbReference type="PROSITE" id="PS51820">
    <property type="entry name" value="PA14"/>
    <property type="match status" value="1"/>
</dbReference>
<protein>
    <recommendedName>
        <fullName evidence="4">PA14 domain-containing protein</fullName>
    </recommendedName>
</protein>
<gene>
    <name evidence="5" type="ORF">C1H87_19945</name>
</gene>
<dbReference type="OrthoDB" id="176168at2"/>
<dbReference type="SUPFAM" id="SSF56988">
    <property type="entry name" value="Anthrax protective antigen"/>
    <property type="match status" value="1"/>
</dbReference>
<dbReference type="InterPro" id="IPR033403">
    <property type="entry name" value="DUF5110"/>
</dbReference>
<dbReference type="CDD" id="cd14752">
    <property type="entry name" value="GH31_N"/>
    <property type="match status" value="1"/>
</dbReference>
<dbReference type="GO" id="GO:0005975">
    <property type="term" value="P:carbohydrate metabolic process"/>
    <property type="evidence" value="ECO:0007669"/>
    <property type="project" value="InterPro"/>
</dbReference>
<dbReference type="InterPro" id="IPR037524">
    <property type="entry name" value="PA14/GLEYA"/>
</dbReference>
<feature type="domain" description="PA14" evidence="4">
    <location>
        <begin position="165"/>
        <end position="320"/>
    </location>
</feature>
<keyword evidence="6" id="KW-1185">Reference proteome</keyword>
<dbReference type="KEGG" id="fek:C1H87_19945"/>
<dbReference type="EMBL" id="CP025791">
    <property type="protein sequence ID" value="AUP80857.1"/>
    <property type="molecule type" value="Genomic_DNA"/>
</dbReference>
<organism evidence="5 6">
    <name type="scientific">Flavivirga eckloniae</name>
    <dbReference type="NCBI Taxonomy" id="1803846"/>
    <lineage>
        <taxon>Bacteria</taxon>
        <taxon>Pseudomonadati</taxon>
        <taxon>Bacteroidota</taxon>
        <taxon>Flavobacteriia</taxon>
        <taxon>Flavobacteriales</taxon>
        <taxon>Flavobacteriaceae</taxon>
        <taxon>Flavivirga</taxon>
    </lineage>
</organism>
<name>A0A2K9PWF1_9FLAO</name>
<dbReference type="RefSeq" id="WP_102757502.1">
    <property type="nucleotide sequence ID" value="NZ_CP025791.1"/>
</dbReference>
<dbReference type="InterPro" id="IPR017853">
    <property type="entry name" value="GH"/>
</dbReference>
<dbReference type="SUPFAM" id="SSF51011">
    <property type="entry name" value="Glycosyl hydrolase domain"/>
    <property type="match status" value="1"/>
</dbReference>
<dbReference type="Pfam" id="PF01055">
    <property type="entry name" value="Glyco_hydro_31_2nd"/>
    <property type="match status" value="1"/>
</dbReference>
<proteinExistence type="inferred from homology"/>
<accession>A0A2K9PWF1</accession>
<dbReference type="SUPFAM" id="SSF51445">
    <property type="entry name" value="(Trans)glycosidases"/>
    <property type="match status" value="1"/>
</dbReference>
<dbReference type="AlphaFoldDB" id="A0A2K9PWF1"/>
<evidence type="ECO:0000256" key="1">
    <source>
        <dbReference type="ARBA" id="ARBA00007806"/>
    </source>
</evidence>
<evidence type="ECO:0000313" key="5">
    <source>
        <dbReference type="EMBL" id="AUP80857.1"/>
    </source>
</evidence>
<evidence type="ECO:0000256" key="3">
    <source>
        <dbReference type="SAM" id="SignalP"/>
    </source>
</evidence>
<feature type="chain" id="PRO_5017928137" description="PA14 domain-containing protein" evidence="3">
    <location>
        <begin position="31"/>
        <end position="864"/>
    </location>
</feature>
<dbReference type="Pfam" id="PF17137">
    <property type="entry name" value="DUF5110"/>
    <property type="match status" value="1"/>
</dbReference>
<keyword evidence="2" id="KW-0326">Glycosidase</keyword>
<dbReference type="InterPro" id="IPR000322">
    <property type="entry name" value="Glyco_hydro_31_TIM"/>
</dbReference>
<evidence type="ECO:0000256" key="2">
    <source>
        <dbReference type="RuleBase" id="RU361185"/>
    </source>
</evidence>
<dbReference type="GO" id="GO:0030246">
    <property type="term" value="F:carbohydrate binding"/>
    <property type="evidence" value="ECO:0007669"/>
    <property type="project" value="InterPro"/>
</dbReference>
<dbReference type="Gene3D" id="2.60.40.1180">
    <property type="entry name" value="Golgi alpha-mannosidase II"/>
    <property type="match status" value="2"/>
</dbReference>
<dbReference type="GO" id="GO:0004553">
    <property type="term" value="F:hydrolase activity, hydrolyzing O-glycosyl compounds"/>
    <property type="evidence" value="ECO:0007669"/>
    <property type="project" value="InterPro"/>
</dbReference>
<keyword evidence="3" id="KW-0732">Signal</keyword>
<feature type="signal peptide" evidence="3">
    <location>
        <begin position="1"/>
        <end position="30"/>
    </location>
</feature>
<keyword evidence="2" id="KW-0378">Hydrolase</keyword>
<reference evidence="5 6" key="1">
    <citation type="submission" date="2018-01" db="EMBL/GenBank/DDBJ databases">
        <title>Complete genome sequence of Flavivirga eckloniae ECD14 isolated from seaweed Ecklonia cava.</title>
        <authorList>
            <person name="Lee J.H."/>
            <person name="Baik K.S."/>
            <person name="Seong C.N."/>
        </authorList>
    </citation>
    <scope>NUCLEOTIDE SEQUENCE [LARGE SCALE GENOMIC DNA]</scope>
    <source>
        <strain evidence="5 6">ECD14</strain>
    </source>
</reference>
<dbReference type="PANTHER" id="PTHR43863:SF2">
    <property type="entry name" value="MALTASE-GLUCOAMYLASE"/>
    <property type="match status" value="1"/>
</dbReference>
<evidence type="ECO:0000313" key="6">
    <source>
        <dbReference type="Proteomes" id="UP000235826"/>
    </source>
</evidence>
<dbReference type="CDD" id="cd06591">
    <property type="entry name" value="GH31_xylosidase_XylS"/>
    <property type="match status" value="1"/>
</dbReference>
<sequence>MKKRVSLKNNSIIKRIHILILVLFFCQLGAAQKKATNEIVLNRNGIFYNIEVINDELIHVVKSKHKDYKPLLDNLSIIKNAENIQFDVSEDNGTTIVKTKKVVLYIDKSGVIRFVDTNGKALLSELKGGHKLTEAPSSNAIYQGFSSGDEAFYGLGQFQSGILNWKNTPIQLRQYNQEIAIPFLVSTNHYGILWNNNSITDFNHPEQEISFSKTIDEENNIREAEFTANTTGEYAFYVESPNPEKNRRDGPVLLTINDKPIINYTTIWVPDCHVGKINLEKGKTYKVVLQNSNSQTKGRLFVNGPDFNKTTFASKKGKAIDYYFVYGETPTDILDGYRELTGKAPMFPKWAFGFWQCRERYHNQEELLENAREYRKRNIPLDNIVQDWHYWREGTKGPSWNPETYPNPKAMCDELESLNLNLMVSVWPEAKDKELLTRYGLEEHKLVHKRSTRDIYYLDFYNPKVAEGFANVLRDSMYNIGVDAIWLDGTEPQDPPHDWTQTHAGSWDEVTNSYSLVVNKAAYEGKMKHFPNQRVFNLTRSAFTGQQRYSAASWSGDVAATWEQFAEQIPAGLNFCMAGIPYWTTDIGGFFRDGKSLNGSTFKDQYKSEEYKELLTRWFQYGTFCPLFRIHGYVSDTEIWRYGKAFETTARDFINLRYQLMPYIYSTAWNVTKNNGSMMTPLAYSFPNDKNAWDIGNQFLFGDNIMVCPVTEYKARNRTVYLPEGTWFDFWTNKVISGGKEISADAPLNKLPLYVKAGTILPLGPKVQYSTQKLDKPIEIVIYEGANAEFVLYQDDNLSNDYLKGAYAEFIFSYNDNTSKLTIRKKEGNYIDLKKTPQSFIVKKAGESKGQKVTFKGKTKVVKL</sequence>
<dbReference type="Pfam" id="PF21365">
    <property type="entry name" value="Glyco_hydro_31_3rd"/>
    <property type="match status" value="1"/>
</dbReference>
<evidence type="ECO:0000259" key="4">
    <source>
        <dbReference type="PROSITE" id="PS51820"/>
    </source>
</evidence>
<dbReference type="InterPro" id="IPR048395">
    <property type="entry name" value="Glyco_hydro_31_C"/>
</dbReference>
<comment type="similarity">
    <text evidence="1 2">Belongs to the glycosyl hydrolase 31 family.</text>
</comment>
<dbReference type="SUPFAM" id="SSF74650">
    <property type="entry name" value="Galactose mutarotase-like"/>
    <property type="match status" value="1"/>
</dbReference>
<dbReference type="InterPro" id="IPR051816">
    <property type="entry name" value="Glycosyl_Hydrolase_31"/>
</dbReference>